<dbReference type="EMBL" id="WUWG01000003">
    <property type="protein sequence ID" value="MXU65881.1"/>
    <property type="molecule type" value="Genomic_DNA"/>
</dbReference>
<comment type="caution">
    <text evidence="5">The sequence shown here is derived from an EMBL/GenBank/DDBJ whole genome shotgun (WGS) entry which is preliminary data.</text>
</comment>
<dbReference type="Proteomes" id="UP000436016">
    <property type="component" value="Unassembled WGS sequence"/>
</dbReference>
<evidence type="ECO:0000259" key="4">
    <source>
        <dbReference type="Pfam" id="PF16113"/>
    </source>
</evidence>
<dbReference type="PANTHER" id="PTHR43176">
    <property type="entry name" value="3-HYDROXYISOBUTYRYL-COA HYDROLASE-RELATED"/>
    <property type="match status" value="1"/>
</dbReference>
<name>A0A6B0U4M0_9RHOB</name>
<evidence type="ECO:0000256" key="2">
    <source>
        <dbReference type="ARBA" id="ARBA00011915"/>
    </source>
</evidence>
<dbReference type="AlphaFoldDB" id="A0A6B0U4M0"/>
<protein>
    <recommendedName>
        <fullName evidence="2">3-hydroxyisobutyryl-CoA hydrolase</fullName>
        <ecNumber evidence="2">3.1.2.4</ecNumber>
    </recommendedName>
</protein>
<dbReference type="RefSeq" id="WP_160854757.1">
    <property type="nucleotide sequence ID" value="NZ_WUWG01000003.1"/>
</dbReference>
<reference evidence="5 6" key="1">
    <citation type="submission" date="2019-12" db="EMBL/GenBank/DDBJ databases">
        <title>Strain KN286 was isolated from seawater, which was collected from Caroline Seamount in the tropical western Pacific.</title>
        <authorList>
            <person name="Wang Q."/>
        </authorList>
    </citation>
    <scope>NUCLEOTIDE SEQUENCE [LARGE SCALE GENOMIC DNA]</scope>
    <source>
        <strain evidence="5 6">KN286</strain>
    </source>
</reference>
<proteinExistence type="predicted"/>
<evidence type="ECO:0000256" key="3">
    <source>
        <dbReference type="ARBA" id="ARBA00022801"/>
    </source>
</evidence>
<dbReference type="InterPro" id="IPR045004">
    <property type="entry name" value="ECH_dom"/>
</dbReference>
<feature type="domain" description="Enoyl-CoA hydratase/isomerase" evidence="4">
    <location>
        <begin position="12"/>
        <end position="330"/>
    </location>
</feature>
<accession>A0A6B0U4M0</accession>
<dbReference type="SUPFAM" id="SSF52096">
    <property type="entry name" value="ClpP/crotonase"/>
    <property type="match status" value="1"/>
</dbReference>
<dbReference type="GO" id="GO:0016853">
    <property type="term" value="F:isomerase activity"/>
    <property type="evidence" value="ECO:0007669"/>
    <property type="project" value="UniProtKB-KW"/>
</dbReference>
<dbReference type="GO" id="GO:0003860">
    <property type="term" value="F:3-hydroxyisobutyryl-CoA hydrolase activity"/>
    <property type="evidence" value="ECO:0007669"/>
    <property type="project" value="UniProtKB-EC"/>
</dbReference>
<dbReference type="InterPro" id="IPR032259">
    <property type="entry name" value="HIBYL-CoA-H"/>
</dbReference>
<dbReference type="NCBIfam" id="NF004127">
    <property type="entry name" value="PRK05617.1"/>
    <property type="match status" value="1"/>
</dbReference>
<evidence type="ECO:0000256" key="1">
    <source>
        <dbReference type="ARBA" id="ARBA00001709"/>
    </source>
</evidence>
<keyword evidence="6" id="KW-1185">Reference proteome</keyword>
<dbReference type="InterPro" id="IPR029045">
    <property type="entry name" value="ClpP/crotonase-like_dom_sf"/>
</dbReference>
<dbReference type="GO" id="GO:0006574">
    <property type="term" value="P:L-valine catabolic process"/>
    <property type="evidence" value="ECO:0007669"/>
    <property type="project" value="TreeGrafter"/>
</dbReference>
<sequence length="341" mass="37225">MGDIHTRIEGACGRITLQRPETLNALSHPMVLQIEEALDAWATDDRVRMVLVDAEGPRAFSAGGDLQSMYETGRKQNWEFGRRFWRDEYRLNAKIFNFSKPYAALMQGFTMGGGVGISCHGSHRIVGDTSRIAMPECAIGLIPDVGGTLILARAPGRLGEYLGTTGQRMGAGDAIHAGFADYYIPEADWPALTAELEQTGDWTRIDAAARPVPDSPLADDQARIDASFAGETIWDILRALPDDGWGDGVRDRLAAQCPLSAACTVELVHRARALDRIDYALLQEYRFTSRSASEGDFIEGIRAAIIDKDGRPNWSPATLGDLTPAAVTHMLRPLGADELKL</sequence>
<dbReference type="EC" id="3.1.2.4" evidence="2"/>
<dbReference type="GO" id="GO:0005829">
    <property type="term" value="C:cytosol"/>
    <property type="evidence" value="ECO:0007669"/>
    <property type="project" value="TreeGrafter"/>
</dbReference>
<dbReference type="CDD" id="cd06558">
    <property type="entry name" value="crotonase-like"/>
    <property type="match status" value="1"/>
</dbReference>
<gene>
    <name evidence="5" type="ORF">GSH16_10500</name>
</gene>
<dbReference type="PANTHER" id="PTHR43176:SF3">
    <property type="entry name" value="3-HYDROXYISOBUTYRYL-COA HYDROLASE, MITOCHONDRIAL"/>
    <property type="match status" value="1"/>
</dbReference>
<keyword evidence="3" id="KW-0378">Hydrolase</keyword>
<organism evidence="5 6">
    <name type="scientific">Oceanomicrobium pacificus</name>
    <dbReference type="NCBI Taxonomy" id="2692916"/>
    <lineage>
        <taxon>Bacteria</taxon>
        <taxon>Pseudomonadati</taxon>
        <taxon>Pseudomonadota</taxon>
        <taxon>Alphaproteobacteria</taxon>
        <taxon>Rhodobacterales</taxon>
        <taxon>Paracoccaceae</taxon>
        <taxon>Oceanomicrobium</taxon>
    </lineage>
</organism>
<evidence type="ECO:0000313" key="5">
    <source>
        <dbReference type="EMBL" id="MXU65881.1"/>
    </source>
</evidence>
<keyword evidence="5" id="KW-0413">Isomerase</keyword>
<evidence type="ECO:0000313" key="6">
    <source>
        <dbReference type="Proteomes" id="UP000436016"/>
    </source>
</evidence>
<dbReference type="Pfam" id="PF16113">
    <property type="entry name" value="ECH_2"/>
    <property type="match status" value="1"/>
</dbReference>
<comment type="catalytic activity">
    <reaction evidence="1">
        <text>3-hydroxy-2-methylpropanoyl-CoA + H2O = 3-hydroxy-2-methylpropanoate + CoA + H(+)</text>
        <dbReference type="Rhea" id="RHEA:20888"/>
        <dbReference type="ChEBI" id="CHEBI:11805"/>
        <dbReference type="ChEBI" id="CHEBI:15377"/>
        <dbReference type="ChEBI" id="CHEBI:15378"/>
        <dbReference type="ChEBI" id="CHEBI:57287"/>
        <dbReference type="ChEBI" id="CHEBI:57340"/>
        <dbReference type="EC" id="3.1.2.4"/>
    </reaction>
</comment>
<dbReference type="Gene3D" id="3.90.226.10">
    <property type="entry name" value="2-enoyl-CoA Hydratase, Chain A, domain 1"/>
    <property type="match status" value="1"/>
</dbReference>